<evidence type="ECO:0000256" key="3">
    <source>
        <dbReference type="ARBA" id="ARBA00022670"/>
    </source>
</evidence>
<evidence type="ECO:0000256" key="5">
    <source>
        <dbReference type="ARBA" id="ARBA00022833"/>
    </source>
</evidence>
<sequence length="502" mass="56039">VTTIVGDGPLSGAMRRWVAIVLASLMLTVPVAPAASAQIGQPDIIQEHWYHSYATLTLDVNAWADDYPEIVNLSSVGRTEMGRELWMLQITDESCWGDLNFSGCEHLYYGGEGREGPLLLRKEVVYIDGGHHGNEHLGTELAFLVAEHYIEGWANGDQEVLEVLATTELHILIMLNADGNDFDTRWNVNQVDLNRNYDHYWNTCDSTQPGSSAFSESETYANSIYMNEVVPHADLYITMHTGVWIMLYPWGKWPEQPSDWEMFHFIRDDVHAHISDIPIRNANQGLYPNCGTSRDYGYGVMGYPTFTFETDDEQFLLGTVEALSDRLGEELDVMRYLIQNVWYWRARLVADSLEVEDGKVHLRVSNLGRASTSNATLLYCELDSIECWLPGSNEPIEISGLAQKGDVPQIQFDSDFNFSAPGYGFAVNATNSTVTTLDFTGAPISSEGIWVLYYQKRVVDSSMWVGGPVNDSVVESNEGLLQGILPAPSMLLVFVAFALAAI</sequence>
<evidence type="ECO:0000313" key="8">
    <source>
        <dbReference type="EMBL" id="SVB37856.1"/>
    </source>
</evidence>
<comment type="similarity">
    <text evidence="2">Belongs to the peptidase M14 family.</text>
</comment>
<feature type="non-terminal residue" evidence="8">
    <location>
        <position position="1"/>
    </location>
</feature>
<dbReference type="AlphaFoldDB" id="A0A382DH68"/>
<dbReference type="PANTHER" id="PTHR11705">
    <property type="entry name" value="PROTEASE FAMILY M14 CARBOXYPEPTIDASE A,B"/>
    <property type="match status" value="1"/>
</dbReference>
<dbReference type="EMBL" id="UINC01039413">
    <property type="protein sequence ID" value="SVB37856.1"/>
    <property type="molecule type" value="Genomic_DNA"/>
</dbReference>
<dbReference type="GO" id="GO:0006508">
    <property type="term" value="P:proteolysis"/>
    <property type="evidence" value="ECO:0007669"/>
    <property type="project" value="UniProtKB-KW"/>
</dbReference>
<proteinExistence type="inferred from homology"/>
<evidence type="ECO:0000256" key="4">
    <source>
        <dbReference type="ARBA" id="ARBA00022801"/>
    </source>
</evidence>
<dbReference type="GO" id="GO:0008270">
    <property type="term" value="F:zinc ion binding"/>
    <property type="evidence" value="ECO:0007669"/>
    <property type="project" value="InterPro"/>
</dbReference>
<dbReference type="PANTHER" id="PTHR11705:SF143">
    <property type="entry name" value="SLL0236 PROTEIN"/>
    <property type="match status" value="1"/>
</dbReference>
<accession>A0A382DH68</accession>
<keyword evidence="3" id="KW-0645">Protease</keyword>
<comment type="cofactor">
    <cofactor evidence="1">
        <name>Zn(2+)</name>
        <dbReference type="ChEBI" id="CHEBI:29105"/>
    </cofactor>
</comment>
<dbReference type="SMART" id="SM00631">
    <property type="entry name" value="Zn_pept"/>
    <property type="match status" value="1"/>
</dbReference>
<dbReference type="PROSITE" id="PS52035">
    <property type="entry name" value="PEPTIDASE_M14"/>
    <property type="match status" value="1"/>
</dbReference>
<feature type="domain" description="Peptidase M14" evidence="7">
    <location>
        <begin position="49"/>
        <end position="341"/>
    </location>
</feature>
<gene>
    <name evidence="8" type="ORF">METZ01_LOCUS190710</name>
</gene>
<keyword evidence="4" id="KW-0378">Hydrolase</keyword>
<dbReference type="GO" id="GO:0005615">
    <property type="term" value="C:extracellular space"/>
    <property type="evidence" value="ECO:0007669"/>
    <property type="project" value="TreeGrafter"/>
</dbReference>
<dbReference type="InterPro" id="IPR000834">
    <property type="entry name" value="Peptidase_M14"/>
</dbReference>
<reference evidence="8" key="1">
    <citation type="submission" date="2018-05" db="EMBL/GenBank/DDBJ databases">
        <authorList>
            <person name="Lanie J.A."/>
            <person name="Ng W.-L."/>
            <person name="Kazmierczak K.M."/>
            <person name="Andrzejewski T.M."/>
            <person name="Davidsen T.M."/>
            <person name="Wayne K.J."/>
            <person name="Tettelin H."/>
            <person name="Glass J.I."/>
            <person name="Rusch D."/>
            <person name="Podicherti R."/>
            <person name="Tsui H.-C.T."/>
            <person name="Winkler M.E."/>
        </authorList>
    </citation>
    <scope>NUCLEOTIDE SEQUENCE</scope>
</reference>
<dbReference type="Gene3D" id="3.40.630.10">
    <property type="entry name" value="Zn peptidases"/>
    <property type="match status" value="1"/>
</dbReference>
<evidence type="ECO:0000256" key="2">
    <source>
        <dbReference type="ARBA" id="ARBA00005988"/>
    </source>
</evidence>
<evidence type="ECO:0000256" key="6">
    <source>
        <dbReference type="ARBA" id="ARBA00023049"/>
    </source>
</evidence>
<organism evidence="8">
    <name type="scientific">marine metagenome</name>
    <dbReference type="NCBI Taxonomy" id="408172"/>
    <lineage>
        <taxon>unclassified sequences</taxon>
        <taxon>metagenomes</taxon>
        <taxon>ecological metagenomes</taxon>
    </lineage>
</organism>
<dbReference type="Pfam" id="PF00246">
    <property type="entry name" value="Peptidase_M14"/>
    <property type="match status" value="1"/>
</dbReference>
<dbReference type="GO" id="GO:0004181">
    <property type="term" value="F:metallocarboxypeptidase activity"/>
    <property type="evidence" value="ECO:0007669"/>
    <property type="project" value="InterPro"/>
</dbReference>
<name>A0A382DH68_9ZZZZ</name>
<feature type="non-terminal residue" evidence="8">
    <location>
        <position position="502"/>
    </location>
</feature>
<evidence type="ECO:0000259" key="7">
    <source>
        <dbReference type="PROSITE" id="PS52035"/>
    </source>
</evidence>
<dbReference type="SUPFAM" id="SSF53187">
    <property type="entry name" value="Zn-dependent exopeptidases"/>
    <property type="match status" value="1"/>
</dbReference>
<keyword evidence="6" id="KW-0482">Metalloprotease</keyword>
<dbReference type="CDD" id="cd00596">
    <property type="entry name" value="Peptidase_M14_like"/>
    <property type="match status" value="1"/>
</dbReference>
<dbReference type="PRINTS" id="PR00765">
    <property type="entry name" value="CRBOXYPTASEA"/>
</dbReference>
<evidence type="ECO:0000256" key="1">
    <source>
        <dbReference type="ARBA" id="ARBA00001947"/>
    </source>
</evidence>
<keyword evidence="5" id="KW-0862">Zinc</keyword>
<protein>
    <recommendedName>
        <fullName evidence="7">Peptidase M14 domain-containing protein</fullName>
    </recommendedName>
</protein>